<evidence type="ECO:0000256" key="4">
    <source>
        <dbReference type="ARBA" id="ARBA00023163"/>
    </source>
</evidence>
<dbReference type="PANTHER" id="PTHR43214">
    <property type="entry name" value="TWO-COMPONENT RESPONSE REGULATOR"/>
    <property type="match status" value="1"/>
</dbReference>
<dbReference type="InterPro" id="IPR001789">
    <property type="entry name" value="Sig_transdc_resp-reg_receiver"/>
</dbReference>
<dbReference type="Pfam" id="PF00072">
    <property type="entry name" value="Response_reg"/>
    <property type="match status" value="1"/>
</dbReference>
<feature type="modified residue" description="4-aspartylphosphate" evidence="5">
    <location>
        <position position="52"/>
    </location>
</feature>
<evidence type="ECO:0000256" key="5">
    <source>
        <dbReference type="PROSITE-ProRule" id="PRU00169"/>
    </source>
</evidence>
<feature type="domain" description="HTH luxR-type" evidence="6">
    <location>
        <begin position="144"/>
        <end position="215"/>
    </location>
</feature>
<keyword evidence="4" id="KW-0804">Transcription</keyword>
<accession>A0A7Y9ID89</accession>
<dbReference type="Pfam" id="PF00196">
    <property type="entry name" value="GerE"/>
    <property type="match status" value="1"/>
</dbReference>
<dbReference type="InterPro" id="IPR039420">
    <property type="entry name" value="WalR-like"/>
</dbReference>
<dbReference type="AlphaFoldDB" id="A0A7Y9ID89"/>
<dbReference type="SUPFAM" id="SSF46894">
    <property type="entry name" value="C-terminal effector domain of the bipartite response regulators"/>
    <property type="match status" value="1"/>
</dbReference>
<dbReference type="PANTHER" id="PTHR43214:SF24">
    <property type="entry name" value="TRANSCRIPTIONAL REGULATORY PROTEIN NARL-RELATED"/>
    <property type="match status" value="1"/>
</dbReference>
<evidence type="ECO:0000259" key="7">
    <source>
        <dbReference type="PROSITE" id="PS50110"/>
    </source>
</evidence>
<dbReference type="EMBL" id="JACCBU010000001">
    <property type="protein sequence ID" value="NYE74793.1"/>
    <property type="molecule type" value="Genomic_DNA"/>
</dbReference>
<dbReference type="RefSeq" id="WP_179757351.1">
    <property type="nucleotide sequence ID" value="NZ_JACCBU010000001.1"/>
</dbReference>
<dbReference type="InterPro" id="IPR058245">
    <property type="entry name" value="NreC/VraR/RcsB-like_REC"/>
</dbReference>
<dbReference type="InterPro" id="IPR011006">
    <property type="entry name" value="CheY-like_superfamily"/>
</dbReference>
<dbReference type="SMART" id="SM00421">
    <property type="entry name" value="HTH_LUXR"/>
    <property type="match status" value="1"/>
</dbReference>
<evidence type="ECO:0000313" key="8">
    <source>
        <dbReference type="EMBL" id="NYE74793.1"/>
    </source>
</evidence>
<evidence type="ECO:0000313" key="9">
    <source>
        <dbReference type="Proteomes" id="UP000569914"/>
    </source>
</evidence>
<sequence>MRVVIAEDSVLLREGVRHLLTDAGAEVIAAVEDAEQLLRAVDHDQPDVCVVDVRMPPTFLDEGLRAALVIRQRWPEIGVLVLSQYVEERYATELIGDRTEGVGYLLKDRVAEVEEFIESVQRVAAGGTAIDPEVIKQLLARSRRADPIAALSPREREVIAAMAEGRSNAGIAELLVIGPAAVEKHISSIFSKLGLNPDGGEHRRVLAVLRYLGVTG</sequence>
<organism evidence="8 9">
    <name type="scientific">Microlunatus parietis</name>
    <dbReference type="NCBI Taxonomy" id="682979"/>
    <lineage>
        <taxon>Bacteria</taxon>
        <taxon>Bacillati</taxon>
        <taxon>Actinomycetota</taxon>
        <taxon>Actinomycetes</taxon>
        <taxon>Propionibacteriales</taxon>
        <taxon>Propionibacteriaceae</taxon>
        <taxon>Microlunatus</taxon>
    </lineage>
</organism>
<name>A0A7Y9ID89_9ACTN</name>
<dbReference type="InterPro" id="IPR016032">
    <property type="entry name" value="Sig_transdc_resp-reg_C-effctor"/>
</dbReference>
<dbReference type="GO" id="GO:0006355">
    <property type="term" value="P:regulation of DNA-templated transcription"/>
    <property type="evidence" value="ECO:0007669"/>
    <property type="project" value="InterPro"/>
</dbReference>
<dbReference type="InterPro" id="IPR000792">
    <property type="entry name" value="Tscrpt_reg_LuxR_C"/>
</dbReference>
<dbReference type="Gene3D" id="3.40.50.2300">
    <property type="match status" value="1"/>
</dbReference>
<reference evidence="8 9" key="1">
    <citation type="submission" date="2020-07" db="EMBL/GenBank/DDBJ databases">
        <title>Sequencing the genomes of 1000 actinobacteria strains.</title>
        <authorList>
            <person name="Klenk H.-P."/>
        </authorList>
    </citation>
    <scope>NUCLEOTIDE SEQUENCE [LARGE SCALE GENOMIC DNA]</scope>
    <source>
        <strain evidence="8 9">DSM 22083</strain>
    </source>
</reference>
<dbReference type="PROSITE" id="PS50110">
    <property type="entry name" value="RESPONSE_REGULATORY"/>
    <property type="match status" value="1"/>
</dbReference>
<gene>
    <name evidence="8" type="ORF">BKA15_006122</name>
</gene>
<keyword evidence="2" id="KW-0805">Transcription regulation</keyword>
<evidence type="ECO:0000256" key="1">
    <source>
        <dbReference type="ARBA" id="ARBA00022553"/>
    </source>
</evidence>
<dbReference type="GO" id="GO:0003677">
    <property type="term" value="F:DNA binding"/>
    <property type="evidence" value="ECO:0007669"/>
    <property type="project" value="UniProtKB-KW"/>
</dbReference>
<dbReference type="GO" id="GO:0000160">
    <property type="term" value="P:phosphorelay signal transduction system"/>
    <property type="evidence" value="ECO:0007669"/>
    <property type="project" value="InterPro"/>
</dbReference>
<feature type="domain" description="Response regulatory" evidence="7">
    <location>
        <begin position="2"/>
        <end position="122"/>
    </location>
</feature>
<comment type="caution">
    <text evidence="8">The sequence shown here is derived from an EMBL/GenBank/DDBJ whole genome shotgun (WGS) entry which is preliminary data.</text>
</comment>
<keyword evidence="1 5" id="KW-0597">Phosphoprotein</keyword>
<dbReference type="SMART" id="SM00448">
    <property type="entry name" value="REC"/>
    <property type="match status" value="1"/>
</dbReference>
<evidence type="ECO:0000259" key="6">
    <source>
        <dbReference type="PROSITE" id="PS50043"/>
    </source>
</evidence>
<dbReference type="PRINTS" id="PR00038">
    <property type="entry name" value="HTHLUXR"/>
</dbReference>
<evidence type="ECO:0000256" key="2">
    <source>
        <dbReference type="ARBA" id="ARBA00023015"/>
    </source>
</evidence>
<keyword evidence="3 8" id="KW-0238">DNA-binding</keyword>
<keyword evidence="9" id="KW-1185">Reference proteome</keyword>
<dbReference type="Proteomes" id="UP000569914">
    <property type="component" value="Unassembled WGS sequence"/>
</dbReference>
<dbReference type="PROSITE" id="PS50043">
    <property type="entry name" value="HTH_LUXR_2"/>
    <property type="match status" value="1"/>
</dbReference>
<evidence type="ECO:0000256" key="3">
    <source>
        <dbReference type="ARBA" id="ARBA00023125"/>
    </source>
</evidence>
<proteinExistence type="predicted"/>
<protein>
    <submittedName>
        <fullName evidence="8">DNA-binding NarL/FixJ family response regulator</fullName>
    </submittedName>
</protein>
<dbReference type="CDD" id="cd17535">
    <property type="entry name" value="REC_NarL-like"/>
    <property type="match status" value="1"/>
</dbReference>
<dbReference type="SUPFAM" id="SSF52172">
    <property type="entry name" value="CheY-like"/>
    <property type="match status" value="1"/>
</dbReference>
<dbReference type="CDD" id="cd06170">
    <property type="entry name" value="LuxR_C_like"/>
    <property type="match status" value="1"/>
</dbReference>